<proteinExistence type="inferred from homology"/>
<dbReference type="CDD" id="cd03468">
    <property type="entry name" value="PolY_like"/>
    <property type="match status" value="1"/>
</dbReference>
<comment type="function">
    <text evidence="5">Poorly processive, error-prone DNA polymerase involved in untargeted mutagenesis. Copies undamaged DNA at stalled replication forks, which arise in vivo from mismatched or misaligned primer ends. These misaligned primers can be extended by PolIV. Exhibits no 3'-5' exonuclease (proofreading) activity. May be involved in translesional synthesis, in conjunction with the beta clamp from PolIII.</text>
</comment>
<dbReference type="RefSeq" id="WP_342629829.1">
    <property type="nucleotide sequence ID" value="NZ_CP152276.1"/>
</dbReference>
<accession>A0ABZ3D9U3</accession>
<dbReference type="SUPFAM" id="SSF56672">
    <property type="entry name" value="DNA/RNA polymerases"/>
    <property type="match status" value="1"/>
</dbReference>
<comment type="similarity">
    <text evidence="1">Belongs to the DNA polymerase type-Y family.</text>
</comment>
<feature type="domain" description="UmuC" evidence="7">
    <location>
        <begin position="36"/>
        <end position="140"/>
    </location>
</feature>
<dbReference type="PANTHER" id="PTHR35369:SF2">
    <property type="entry name" value="BLR3025 PROTEIN"/>
    <property type="match status" value="1"/>
</dbReference>
<evidence type="ECO:0000256" key="4">
    <source>
        <dbReference type="ARBA" id="ARBA00022763"/>
    </source>
</evidence>
<evidence type="ECO:0000259" key="7">
    <source>
        <dbReference type="PROSITE" id="PS50173"/>
    </source>
</evidence>
<name>A0ABZ3D9U3_9PROT</name>
<dbReference type="InterPro" id="IPR043502">
    <property type="entry name" value="DNA/RNA_pol_sf"/>
</dbReference>
<gene>
    <name evidence="8" type="ORF">AAC691_09225</name>
</gene>
<keyword evidence="4" id="KW-0227">DNA damage</keyword>
<dbReference type="Pfam" id="PF00817">
    <property type="entry name" value="IMS"/>
    <property type="match status" value="1"/>
</dbReference>
<dbReference type="EMBL" id="CP152276">
    <property type="protein sequence ID" value="XAE44588.1"/>
    <property type="molecule type" value="Genomic_DNA"/>
</dbReference>
<dbReference type="InterPro" id="IPR045443">
    <property type="entry name" value="DUF6504"/>
</dbReference>
<dbReference type="Gene3D" id="3.30.70.270">
    <property type="match status" value="1"/>
</dbReference>
<reference evidence="8 9" key="1">
    <citation type="submission" date="2024-04" db="EMBL/GenBank/DDBJ databases">
        <title>Complete genome sequence of Nguyenibacter vanlangesis HBCM-1154, a strain capable of nitrogen fixation, IAA production, and phosphorus solubilization isolated from sugarcane soil.</title>
        <authorList>
            <person name="MY HANH P."/>
        </authorList>
    </citation>
    <scope>NUCLEOTIDE SEQUENCE [LARGE SCALE GENOMIC DNA]</scope>
    <source>
        <strain evidence="8 9">HBCM 1154</strain>
    </source>
</reference>
<evidence type="ECO:0000256" key="2">
    <source>
        <dbReference type="ARBA" id="ARBA00011245"/>
    </source>
</evidence>
<dbReference type="EC" id="2.7.7.7" evidence="3"/>
<evidence type="ECO:0000256" key="1">
    <source>
        <dbReference type="ARBA" id="ARBA00010945"/>
    </source>
</evidence>
<organism evidence="8 9">
    <name type="scientific">Nguyenibacter vanlangensis</name>
    <dbReference type="NCBI Taxonomy" id="1216886"/>
    <lineage>
        <taxon>Bacteria</taxon>
        <taxon>Pseudomonadati</taxon>
        <taxon>Pseudomonadota</taxon>
        <taxon>Alphaproteobacteria</taxon>
        <taxon>Acetobacterales</taxon>
        <taxon>Acetobacteraceae</taxon>
        <taxon>Nguyenibacter</taxon>
    </lineage>
</organism>
<dbReference type="PANTHER" id="PTHR35369">
    <property type="entry name" value="BLR3025 PROTEIN-RELATED"/>
    <property type="match status" value="1"/>
</dbReference>
<protein>
    <recommendedName>
        <fullName evidence="3">DNA-directed DNA polymerase</fullName>
        <ecNumber evidence="3">2.7.7.7</ecNumber>
    </recommendedName>
</protein>
<comment type="catalytic activity">
    <reaction evidence="6">
        <text>DNA(n) + a 2'-deoxyribonucleoside 5'-triphosphate = DNA(n+1) + diphosphate</text>
        <dbReference type="Rhea" id="RHEA:22508"/>
        <dbReference type="Rhea" id="RHEA-COMP:17339"/>
        <dbReference type="Rhea" id="RHEA-COMP:17340"/>
        <dbReference type="ChEBI" id="CHEBI:33019"/>
        <dbReference type="ChEBI" id="CHEBI:61560"/>
        <dbReference type="ChEBI" id="CHEBI:173112"/>
        <dbReference type="EC" id="2.7.7.7"/>
    </reaction>
</comment>
<dbReference type="InterPro" id="IPR017961">
    <property type="entry name" value="DNA_pol_Y-fam_little_finger"/>
</dbReference>
<dbReference type="InterPro" id="IPR043128">
    <property type="entry name" value="Rev_trsase/Diguanyl_cyclase"/>
</dbReference>
<dbReference type="Proteomes" id="UP001449795">
    <property type="component" value="Chromosome"/>
</dbReference>
<dbReference type="InterPro" id="IPR001126">
    <property type="entry name" value="UmuC"/>
</dbReference>
<evidence type="ECO:0000313" key="8">
    <source>
        <dbReference type="EMBL" id="XAE44588.1"/>
    </source>
</evidence>
<dbReference type="InterPro" id="IPR050356">
    <property type="entry name" value="SulA_CellDiv_inhibitor"/>
</dbReference>
<dbReference type="Pfam" id="PF11799">
    <property type="entry name" value="IMS_C"/>
    <property type="match status" value="1"/>
</dbReference>
<evidence type="ECO:0000256" key="3">
    <source>
        <dbReference type="ARBA" id="ARBA00012417"/>
    </source>
</evidence>
<dbReference type="PROSITE" id="PS50173">
    <property type="entry name" value="UMUC"/>
    <property type="match status" value="1"/>
</dbReference>
<evidence type="ECO:0000256" key="5">
    <source>
        <dbReference type="ARBA" id="ARBA00025589"/>
    </source>
</evidence>
<keyword evidence="9" id="KW-1185">Reference proteome</keyword>
<dbReference type="Pfam" id="PF20114">
    <property type="entry name" value="DUF6504"/>
    <property type="match status" value="1"/>
</dbReference>
<dbReference type="Gene3D" id="3.40.1170.60">
    <property type="match status" value="1"/>
</dbReference>
<sequence>MAMGSSGRVVSLFLPLWPTDRIRKRLGADAPAPDAPLALVGREGRRRVVLSVDLAARKAGVRPGTPVAKAQALYPDLIIMDADLEGDRTGLEKLALWFQQRIAPLVAVDVPDGLVLDTTGADHLHGGEPAMLAEMVHRLRDAGITARAVVADTLGAAHALARYGRVRTLVVPGGETAAAIADLPIEGLRLPDSMIEGLRALGVATIAPLAAMPRAPLALRFGPDVARRLDQAYGRISEAILPVRPVDPVMVSRNFAEPIGAAETIARYIGKLVPPLCQGLEERGQGARRLDLVLHRVDSRIEAIRIATATPVRDVKRLVRLLCEKIETIDPGFGIERMVLTATLAEPIAPRQKISSLIAEEEPDVSDLIDTLANRVGHHSLYRFAPVESDVPERSFCRVPALAPDDRKDWPEHWPRPTRLLARPEPVQAMAELPDQPPLFFIWRGVRRKVKCADGPERVFGEWWKGDAELTTVRDYFRLEDTSGERFWLYRSGDGEHGETGSQGWFLHGIFG</sequence>
<evidence type="ECO:0000256" key="6">
    <source>
        <dbReference type="ARBA" id="ARBA00049244"/>
    </source>
</evidence>
<comment type="subunit">
    <text evidence="2">Monomer.</text>
</comment>
<evidence type="ECO:0000313" key="9">
    <source>
        <dbReference type="Proteomes" id="UP001449795"/>
    </source>
</evidence>